<accession>A0A0P0X0R5</accession>
<dbReference type="InParanoid" id="A0A0P0X0R5"/>
<evidence type="ECO:0000256" key="1">
    <source>
        <dbReference type="SAM" id="MobiDB-lite"/>
    </source>
</evidence>
<dbReference type="Gramene" id="Os06t0702400-01">
    <property type="protein sequence ID" value="Os06t0702400-01"/>
    <property type="gene ID" value="Os06g0702400"/>
</dbReference>
<dbReference type="Proteomes" id="UP000059680">
    <property type="component" value="Chromosome 6"/>
</dbReference>
<organism evidence="2 3">
    <name type="scientific">Oryza sativa subsp. japonica</name>
    <name type="common">Rice</name>
    <dbReference type="NCBI Taxonomy" id="39947"/>
    <lineage>
        <taxon>Eukaryota</taxon>
        <taxon>Viridiplantae</taxon>
        <taxon>Streptophyta</taxon>
        <taxon>Embryophyta</taxon>
        <taxon>Tracheophyta</taxon>
        <taxon>Spermatophyta</taxon>
        <taxon>Magnoliopsida</taxon>
        <taxon>Liliopsida</taxon>
        <taxon>Poales</taxon>
        <taxon>Poaceae</taxon>
        <taxon>BOP clade</taxon>
        <taxon>Oryzoideae</taxon>
        <taxon>Oryzeae</taxon>
        <taxon>Oryzinae</taxon>
        <taxon>Oryza</taxon>
        <taxon>Oryza sativa</taxon>
    </lineage>
</organism>
<dbReference type="EMBL" id="AP014962">
    <property type="protein sequence ID" value="BAS99360.1"/>
    <property type="molecule type" value="Genomic_DNA"/>
</dbReference>
<evidence type="ECO:0000313" key="3">
    <source>
        <dbReference type="Proteomes" id="UP000059680"/>
    </source>
</evidence>
<name>A0A0P0X0R5_ORYSJ</name>
<feature type="compositionally biased region" description="Low complexity" evidence="1">
    <location>
        <begin position="33"/>
        <end position="49"/>
    </location>
</feature>
<reference evidence="2 3" key="2">
    <citation type="journal article" date="2013" name="Plant Cell Physiol.">
        <title>Rice Annotation Project Database (RAP-DB): an integrative and interactive database for rice genomics.</title>
        <authorList>
            <person name="Sakai H."/>
            <person name="Lee S.S."/>
            <person name="Tanaka T."/>
            <person name="Numa H."/>
            <person name="Kim J."/>
            <person name="Kawahara Y."/>
            <person name="Wakimoto H."/>
            <person name="Yang C.C."/>
            <person name="Iwamoto M."/>
            <person name="Abe T."/>
            <person name="Yamada Y."/>
            <person name="Muto A."/>
            <person name="Inokuchi H."/>
            <person name="Ikemura T."/>
            <person name="Matsumoto T."/>
            <person name="Sasaki T."/>
            <person name="Itoh T."/>
        </authorList>
    </citation>
    <scope>NUCLEOTIDE SEQUENCE [LARGE SCALE GENOMIC DNA]</scope>
    <source>
        <strain evidence="3">cv. Nipponbare</strain>
    </source>
</reference>
<feature type="non-terminal residue" evidence="2">
    <location>
        <position position="79"/>
    </location>
</feature>
<gene>
    <name evidence="2" type="ordered locus">Os06g0702400</name>
    <name evidence="2" type="ORF">OSNPB_060702400</name>
</gene>
<evidence type="ECO:0000313" key="2">
    <source>
        <dbReference type="EMBL" id="BAS99360.1"/>
    </source>
</evidence>
<dbReference type="AlphaFoldDB" id="A0A0P0X0R5"/>
<dbReference type="PaxDb" id="39947-A0A0P0X0R5"/>
<protein>
    <submittedName>
        <fullName evidence="2">Os06g0702400 protein</fullName>
    </submittedName>
</protein>
<feature type="region of interest" description="Disordered" evidence="1">
    <location>
        <begin position="1"/>
        <end position="55"/>
    </location>
</feature>
<sequence length="79" mass="8692">GKRSFYTDTLRPKTKSNPHLFAGADEGRRAPPSAGANSSQSSSSTTAESTARDSSLHTVQVFRCFCARLSHGNKWYREE</sequence>
<keyword evidence="3" id="KW-1185">Reference proteome</keyword>
<proteinExistence type="predicted"/>
<reference evidence="3" key="1">
    <citation type="journal article" date="2005" name="Nature">
        <title>The map-based sequence of the rice genome.</title>
        <authorList>
            <consortium name="International rice genome sequencing project (IRGSP)"/>
            <person name="Matsumoto T."/>
            <person name="Wu J."/>
            <person name="Kanamori H."/>
            <person name="Katayose Y."/>
            <person name="Fujisawa M."/>
            <person name="Namiki N."/>
            <person name="Mizuno H."/>
            <person name="Yamamoto K."/>
            <person name="Antonio B.A."/>
            <person name="Baba T."/>
            <person name="Sakata K."/>
            <person name="Nagamura Y."/>
            <person name="Aoki H."/>
            <person name="Arikawa K."/>
            <person name="Arita K."/>
            <person name="Bito T."/>
            <person name="Chiden Y."/>
            <person name="Fujitsuka N."/>
            <person name="Fukunaka R."/>
            <person name="Hamada M."/>
            <person name="Harada C."/>
            <person name="Hayashi A."/>
            <person name="Hijishita S."/>
            <person name="Honda M."/>
            <person name="Hosokawa S."/>
            <person name="Ichikawa Y."/>
            <person name="Idonuma A."/>
            <person name="Iijima M."/>
            <person name="Ikeda M."/>
            <person name="Ikeno M."/>
            <person name="Ito K."/>
            <person name="Ito S."/>
            <person name="Ito T."/>
            <person name="Ito Y."/>
            <person name="Ito Y."/>
            <person name="Iwabuchi A."/>
            <person name="Kamiya K."/>
            <person name="Karasawa W."/>
            <person name="Kurita K."/>
            <person name="Katagiri S."/>
            <person name="Kikuta A."/>
            <person name="Kobayashi H."/>
            <person name="Kobayashi N."/>
            <person name="Machita K."/>
            <person name="Maehara T."/>
            <person name="Masukawa M."/>
            <person name="Mizubayashi T."/>
            <person name="Mukai Y."/>
            <person name="Nagasaki H."/>
            <person name="Nagata Y."/>
            <person name="Naito S."/>
            <person name="Nakashima M."/>
            <person name="Nakama Y."/>
            <person name="Nakamichi Y."/>
            <person name="Nakamura M."/>
            <person name="Meguro A."/>
            <person name="Negishi M."/>
            <person name="Ohta I."/>
            <person name="Ohta T."/>
            <person name="Okamoto M."/>
            <person name="Ono N."/>
            <person name="Saji S."/>
            <person name="Sakaguchi M."/>
            <person name="Sakai K."/>
            <person name="Shibata M."/>
            <person name="Shimokawa T."/>
            <person name="Song J."/>
            <person name="Takazaki Y."/>
            <person name="Terasawa K."/>
            <person name="Tsugane M."/>
            <person name="Tsuji K."/>
            <person name="Ueda S."/>
            <person name="Waki K."/>
            <person name="Yamagata H."/>
            <person name="Yamamoto M."/>
            <person name="Yamamoto S."/>
            <person name="Yamane H."/>
            <person name="Yoshiki S."/>
            <person name="Yoshihara R."/>
            <person name="Yukawa K."/>
            <person name="Zhong H."/>
            <person name="Yano M."/>
            <person name="Yuan Q."/>
            <person name="Ouyang S."/>
            <person name="Liu J."/>
            <person name="Jones K.M."/>
            <person name="Gansberger K."/>
            <person name="Moffat K."/>
            <person name="Hill J."/>
            <person name="Bera J."/>
            <person name="Fadrosh D."/>
            <person name="Jin S."/>
            <person name="Johri S."/>
            <person name="Kim M."/>
            <person name="Overton L."/>
            <person name="Reardon M."/>
            <person name="Tsitrin T."/>
            <person name="Vuong H."/>
            <person name="Weaver B."/>
            <person name="Ciecko A."/>
            <person name="Tallon L."/>
            <person name="Jackson J."/>
            <person name="Pai G."/>
            <person name="Aken S.V."/>
            <person name="Utterback T."/>
            <person name="Reidmuller S."/>
            <person name="Feldblyum T."/>
            <person name="Hsiao J."/>
            <person name="Zismann V."/>
            <person name="Iobst S."/>
            <person name="de Vazeille A.R."/>
            <person name="Buell C.R."/>
            <person name="Ying K."/>
            <person name="Li Y."/>
            <person name="Lu T."/>
            <person name="Huang Y."/>
            <person name="Zhao Q."/>
            <person name="Feng Q."/>
            <person name="Zhang L."/>
            <person name="Zhu J."/>
            <person name="Weng Q."/>
            <person name="Mu J."/>
            <person name="Lu Y."/>
            <person name="Fan D."/>
            <person name="Liu Y."/>
            <person name="Guan J."/>
            <person name="Zhang Y."/>
            <person name="Yu S."/>
            <person name="Liu X."/>
            <person name="Zhang Y."/>
            <person name="Hong G."/>
            <person name="Han B."/>
            <person name="Choisne N."/>
            <person name="Demange N."/>
            <person name="Orjeda G."/>
            <person name="Samain S."/>
            <person name="Cattolico L."/>
            <person name="Pelletier E."/>
            <person name="Couloux A."/>
            <person name="Segurens B."/>
            <person name="Wincker P."/>
            <person name="D'Hont A."/>
            <person name="Scarpelli C."/>
            <person name="Weissenbach J."/>
            <person name="Salanoubat M."/>
            <person name="Quetier F."/>
            <person name="Yu Y."/>
            <person name="Kim H.R."/>
            <person name="Rambo T."/>
            <person name="Currie J."/>
            <person name="Collura K."/>
            <person name="Luo M."/>
            <person name="Yang T."/>
            <person name="Ammiraju J.S.S."/>
            <person name="Engler F."/>
            <person name="Soderlund C."/>
            <person name="Wing R.A."/>
            <person name="Palmer L.E."/>
            <person name="de la Bastide M."/>
            <person name="Spiegel L."/>
            <person name="Nascimento L."/>
            <person name="Zutavern T."/>
            <person name="O'Shaughnessy A."/>
            <person name="Dike S."/>
            <person name="Dedhia N."/>
            <person name="Preston R."/>
            <person name="Balija V."/>
            <person name="McCombie W.R."/>
            <person name="Chow T."/>
            <person name="Chen H."/>
            <person name="Chung M."/>
            <person name="Chen C."/>
            <person name="Shaw J."/>
            <person name="Wu H."/>
            <person name="Hsiao K."/>
            <person name="Chao Y."/>
            <person name="Chu M."/>
            <person name="Cheng C."/>
            <person name="Hour A."/>
            <person name="Lee P."/>
            <person name="Lin S."/>
            <person name="Lin Y."/>
            <person name="Liou J."/>
            <person name="Liu S."/>
            <person name="Hsing Y."/>
            <person name="Raghuvanshi S."/>
            <person name="Mohanty A."/>
            <person name="Bharti A.K."/>
            <person name="Gaur A."/>
            <person name="Gupta V."/>
            <person name="Kumar D."/>
            <person name="Ravi V."/>
            <person name="Vij S."/>
            <person name="Kapur A."/>
            <person name="Khurana P."/>
            <person name="Khurana P."/>
            <person name="Khurana J.P."/>
            <person name="Tyagi A.K."/>
            <person name="Gaikwad K."/>
            <person name="Singh A."/>
            <person name="Dalal V."/>
            <person name="Srivastava S."/>
            <person name="Dixit A."/>
            <person name="Pal A.K."/>
            <person name="Ghazi I.A."/>
            <person name="Yadav M."/>
            <person name="Pandit A."/>
            <person name="Bhargava A."/>
            <person name="Sureshbabu K."/>
            <person name="Batra K."/>
            <person name="Sharma T.R."/>
            <person name="Mohapatra T."/>
            <person name="Singh N.K."/>
            <person name="Messing J."/>
            <person name="Nelson A.B."/>
            <person name="Fuks G."/>
            <person name="Kavchok S."/>
            <person name="Keizer G."/>
            <person name="Linton E."/>
            <person name="Llaca V."/>
            <person name="Song R."/>
            <person name="Tanyolac B."/>
            <person name="Young S."/>
            <person name="Ho-Il K."/>
            <person name="Hahn J.H."/>
            <person name="Sangsakoo G."/>
            <person name="Vanavichit A."/>
            <person name="de Mattos Luiz.A.T."/>
            <person name="Zimmer P.D."/>
            <person name="Malone G."/>
            <person name="Dellagostin O."/>
            <person name="de Oliveira A.C."/>
            <person name="Bevan M."/>
            <person name="Bancroft I."/>
            <person name="Minx P."/>
            <person name="Cordum H."/>
            <person name="Wilson R."/>
            <person name="Cheng Z."/>
            <person name="Jin W."/>
            <person name="Jiang J."/>
            <person name="Leong S.A."/>
            <person name="Iwama H."/>
            <person name="Gojobori T."/>
            <person name="Itoh T."/>
            <person name="Niimura Y."/>
            <person name="Fujii Y."/>
            <person name="Habara T."/>
            <person name="Sakai H."/>
            <person name="Sato Y."/>
            <person name="Wilson G."/>
            <person name="Kumar K."/>
            <person name="McCouch S."/>
            <person name="Juretic N."/>
            <person name="Hoen D."/>
            <person name="Wright S."/>
            <person name="Bruskiewich R."/>
            <person name="Bureau T."/>
            <person name="Miyao A."/>
            <person name="Hirochika H."/>
            <person name="Nishikawa T."/>
            <person name="Kadowaki K."/>
            <person name="Sugiura M."/>
            <person name="Burr B."/>
            <person name="Sasaki T."/>
        </authorList>
    </citation>
    <scope>NUCLEOTIDE SEQUENCE [LARGE SCALE GENOMIC DNA]</scope>
    <source>
        <strain evidence="3">cv. Nipponbare</strain>
    </source>
</reference>
<reference evidence="2 3" key="3">
    <citation type="journal article" date="2013" name="Rice">
        <title>Improvement of the Oryza sativa Nipponbare reference genome using next generation sequence and optical map data.</title>
        <authorList>
            <person name="Kawahara Y."/>
            <person name="de la Bastide M."/>
            <person name="Hamilton J.P."/>
            <person name="Kanamori H."/>
            <person name="McCombie W.R."/>
            <person name="Ouyang S."/>
            <person name="Schwartz D.C."/>
            <person name="Tanaka T."/>
            <person name="Wu J."/>
            <person name="Zhou S."/>
            <person name="Childs K.L."/>
            <person name="Davidson R.M."/>
            <person name="Lin H."/>
            <person name="Quesada-Ocampo L."/>
            <person name="Vaillancourt B."/>
            <person name="Sakai H."/>
            <person name="Lee S.S."/>
            <person name="Kim J."/>
            <person name="Numa H."/>
            <person name="Itoh T."/>
            <person name="Buell C.R."/>
            <person name="Matsumoto T."/>
        </authorList>
    </citation>
    <scope>NUCLEOTIDE SEQUENCE [LARGE SCALE GENOMIC DNA]</scope>
    <source>
        <strain evidence="3">cv. Nipponbare</strain>
    </source>
</reference>